<feature type="compositionally biased region" description="Polar residues" evidence="10">
    <location>
        <begin position="500"/>
        <end position="510"/>
    </location>
</feature>
<feature type="chain" id="PRO_5025368145" description="1,3-beta-glucanosyltransferase" evidence="12">
    <location>
        <begin position="16"/>
        <end position="634"/>
    </location>
</feature>
<feature type="compositionally biased region" description="Polar residues" evidence="10">
    <location>
        <begin position="517"/>
        <end position="527"/>
    </location>
</feature>
<keyword evidence="6" id="KW-1015">Disulfide bond</keyword>
<protein>
    <recommendedName>
        <fullName evidence="9">1,3-beta-glucanosyltransferase</fullName>
        <ecNumber evidence="9">2.4.1.-</ecNumber>
    </recommendedName>
</protein>
<dbReference type="SUPFAM" id="SSF51445">
    <property type="entry name" value="(Trans)glycosidases"/>
    <property type="match status" value="1"/>
</dbReference>
<name>A0A6A5YNH8_9PLEO</name>
<feature type="region of interest" description="Disordered" evidence="10">
    <location>
        <begin position="498"/>
        <end position="534"/>
    </location>
</feature>
<dbReference type="InterPro" id="IPR004886">
    <property type="entry name" value="Glucanosyltransferase"/>
</dbReference>
<keyword evidence="11" id="KW-1133">Transmembrane helix</keyword>
<dbReference type="GO" id="GO:0031505">
    <property type="term" value="P:fungal-type cell wall organization"/>
    <property type="evidence" value="ECO:0007669"/>
    <property type="project" value="TreeGrafter"/>
</dbReference>
<comment type="similarity">
    <text evidence="2 9">Belongs to the glycosyl hydrolase 72 family.</text>
</comment>
<feature type="transmembrane region" description="Helical" evidence="11">
    <location>
        <begin position="545"/>
        <end position="566"/>
    </location>
</feature>
<keyword evidence="3 9" id="KW-0336">GPI-anchor</keyword>
<feature type="domain" description="X8" evidence="13">
    <location>
        <begin position="406"/>
        <end position="468"/>
    </location>
</feature>
<dbReference type="Pfam" id="PF07983">
    <property type="entry name" value="X8"/>
    <property type="match status" value="1"/>
</dbReference>
<dbReference type="AlphaFoldDB" id="A0A6A5YNH8"/>
<evidence type="ECO:0000256" key="3">
    <source>
        <dbReference type="ARBA" id="ARBA00022622"/>
    </source>
</evidence>
<evidence type="ECO:0000313" key="14">
    <source>
        <dbReference type="EMBL" id="KAF2108264.1"/>
    </source>
</evidence>
<evidence type="ECO:0000256" key="1">
    <source>
        <dbReference type="ARBA" id="ARBA00004609"/>
    </source>
</evidence>
<comment type="subcellular location">
    <subcellularLocation>
        <location evidence="1 9">Cell membrane</location>
        <topology evidence="1 9">Lipid-anchor</topology>
        <topology evidence="1 9">GPI-anchor</topology>
    </subcellularLocation>
</comment>
<evidence type="ECO:0000256" key="12">
    <source>
        <dbReference type="SAM" id="SignalP"/>
    </source>
</evidence>
<evidence type="ECO:0000256" key="11">
    <source>
        <dbReference type="SAM" id="Phobius"/>
    </source>
</evidence>
<feature type="signal peptide" evidence="12">
    <location>
        <begin position="1"/>
        <end position="15"/>
    </location>
</feature>
<organism evidence="14 15">
    <name type="scientific">Lophiotrema nucula</name>
    <dbReference type="NCBI Taxonomy" id="690887"/>
    <lineage>
        <taxon>Eukaryota</taxon>
        <taxon>Fungi</taxon>
        <taxon>Dikarya</taxon>
        <taxon>Ascomycota</taxon>
        <taxon>Pezizomycotina</taxon>
        <taxon>Dothideomycetes</taxon>
        <taxon>Pleosporomycetidae</taxon>
        <taxon>Pleosporales</taxon>
        <taxon>Lophiotremataceae</taxon>
        <taxon>Lophiotrema</taxon>
    </lineage>
</organism>
<dbReference type="GO" id="GO:0042124">
    <property type="term" value="F:1,3-beta-glucanosyltransferase activity"/>
    <property type="evidence" value="ECO:0007669"/>
    <property type="project" value="TreeGrafter"/>
</dbReference>
<dbReference type="InterPro" id="IPR017853">
    <property type="entry name" value="GH"/>
</dbReference>
<evidence type="ECO:0000256" key="8">
    <source>
        <dbReference type="ARBA" id="ARBA00023288"/>
    </source>
</evidence>
<evidence type="ECO:0000259" key="13">
    <source>
        <dbReference type="Pfam" id="PF07983"/>
    </source>
</evidence>
<evidence type="ECO:0000256" key="7">
    <source>
        <dbReference type="ARBA" id="ARBA00023180"/>
    </source>
</evidence>
<dbReference type="EC" id="2.4.1.-" evidence="9"/>
<evidence type="ECO:0000313" key="15">
    <source>
        <dbReference type="Proteomes" id="UP000799770"/>
    </source>
</evidence>
<keyword evidence="11" id="KW-0812">Transmembrane</keyword>
<evidence type="ECO:0000256" key="9">
    <source>
        <dbReference type="RuleBase" id="RU361209"/>
    </source>
</evidence>
<dbReference type="OrthoDB" id="3796639at2759"/>
<dbReference type="Pfam" id="PF03198">
    <property type="entry name" value="Glyco_hydro_72"/>
    <property type="match status" value="1"/>
</dbReference>
<dbReference type="PANTHER" id="PTHR31468:SF2">
    <property type="entry name" value="1,3-BETA-GLUCANOSYLTRANSFERASE GAS1"/>
    <property type="match status" value="1"/>
</dbReference>
<dbReference type="EMBL" id="ML977349">
    <property type="protein sequence ID" value="KAF2108264.1"/>
    <property type="molecule type" value="Genomic_DNA"/>
</dbReference>
<dbReference type="GO" id="GO:0005886">
    <property type="term" value="C:plasma membrane"/>
    <property type="evidence" value="ECO:0007669"/>
    <property type="project" value="UniProtKB-SubCell"/>
</dbReference>
<dbReference type="Gene3D" id="3.20.20.80">
    <property type="entry name" value="Glycosidases"/>
    <property type="match status" value="1"/>
</dbReference>
<evidence type="ECO:0000256" key="4">
    <source>
        <dbReference type="ARBA" id="ARBA00022729"/>
    </source>
</evidence>
<keyword evidence="8 9" id="KW-0449">Lipoprotein</keyword>
<evidence type="ECO:0000256" key="2">
    <source>
        <dbReference type="ARBA" id="ARBA00007528"/>
    </source>
</evidence>
<dbReference type="PANTHER" id="PTHR31468">
    <property type="entry name" value="1,3-BETA-GLUCANOSYLTRANSFERASE GAS1"/>
    <property type="match status" value="1"/>
</dbReference>
<comment type="function">
    <text evidence="9">Splits internally a 1,3-beta-glucan molecule and transfers the newly generated reducing end (the donor) to the non-reducing end of another 1,3-beta-glucan molecule (the acceptor) forming a 1,3-beta linkage, resulting in the elongation of 1,3-beta-glucan chains in the cell wall.</text>
</comment>
<keyword evidence="5 9" id="KW-0472">Membrane</keyword>
<gene>
    <name evidence="14" type="ORF">BDV96DRAFT_285990</name>
</gene>
<reference evidence="14" key="1">
    <citation type="journal article" date="2020" name="Stud. Mycol.">
        <title>101 Dothideomycetes genomes: a test case for predicting lifestyles and emergence of pathogens.</title>
        <authorList>
            <person name="Haridas S."/>
            <person name="Albert R."/>
            <person name="Binder M."/>
            <person name="Bloem J."/>
            <person name="Labutti K."/>
            <person name="Salamov A."/>
            <person name="Andreopoulos B."/>
            <person name="Baker S."/>
            <person name="Barry K."/>
            <person name="Bills G."/>
            <person name="Bluhm B."/>
            <person name="Cannon C."/>
            <person name="Castanera R."/>
            <person name="Culley D."/>
            <person name="Daum C."/>
            <person name="Ezra D."/>
            <person name="Gonzalez J."/>
            <person name="Henrissat B."/>
            <person name="Kuo A."/>
            <person name="Liang C."/>
            <person name="Lipzen A."/>
            <person name="Lutzoni F."/>
            <person name="Magnuson J."/>
            <person name="Mondo S."/>
            <person name="Nolan M."/>
            <person name="Ohm R."/>
            <person name="Pangilinan J."/>
            <person name="Park H.-J."/>
            <person name="Ramirez L."/>
            <person name="Alfaro M."/>
            <person name="Sun H."/>
            <person name="Tritt A."/>
            <person name="Yoshinaga Y."/>
            <person name="Zwiers L.-H."/>
            <person name="Turgeon B."/>
            <person name="Goodwin S."/>
            <person name="Spatafora J."/>
            <person name="Crous P."/>
            <person name="Grigoriev I."/>
        </authorList>
    </citation>
    <scope>NUCLEOTIDE SEQUENCE</scope>
    <source>
        <strain evidence="14">CBS 627.86</strain>
    </source>
</reference>
<sequence>MPWLILFILLGIVLADLDTITIKGSHFFYSSNQTEVFVRGIAYLDPNNTQASSGLLADTEGCKRHVIFLRQLNINLVHVGYVEPGKDISSCMEALADADIYVLASLNRGHIWSEDTGASWNTSLMLEFTTAVDLIAPYTNTFGFVIDDITLGNSNYWPYQKAAIRDMKQYIQDKRYRDIPVGFTILAPNQLIGEEPFLSEIDFMTCNEHRADFVAIQLDLDSVNNCEIDPNKFNEQVSYGIAGKIYSRTQLPTVMTHYGCTTDRFNENLDHRNYSIVPSLYDASASEVLSGAIAHEYFQRENPDYGLVSVISPFSVTAVPGFTALSSALAHIKSNATLKDAYIPATNTPVCPTVVALDTVPTTLPPAPNREICDCMMDTLRCTTTSGFSAFVNHPQIVLGDFFVRAFQANLSTMCDNRADTLCAGVFIDFDKGTFGAFTMCDNAEIYSWAANQAWKRGGDKGCDVNGTVQLKDLPKGGNETRCKELVGQLDENGAGTIALSATSPSSTTGEALVGTATATASPNSESRPPGDGAAQAGLSVVMKVGIAVGVGVVLLFALLLLLVVLRRRRLKIDARPVDGNNRGLSLAFERKELDGMVILEVEAPNKPAELSSSDKEPVELSAANKELVELPAG</sequence>
<accession>A0A6A5YNH8</accession>
<evidence type="ECO:0000256" key="10">
    <source>
        <dbReference type="SAM" id="MobiDB-lite"/>
    </source>
</evidence>
<dbReference type="Gene3D" id="1.20.58.1040">
    <property type="match status" value="1"/>
</dbReference>
<dbReference type="Proteomes" id="UP000799770">
    <property type="component" value="Unassembled WGS sequence"/>
</dbReference>
<dbReference type="GO" id="GO:0098552">
    <property type="term" value="C:side of membrane"/>
    <property type="evidence" value="ECO:0007669"/>
    <property type="project" value="UniProtKB-KW"/>
</dbReference>
<dbReference type="GO" id="GO:0071970">
    <property type="term" value="P:fungal-type cell wall (1-&gt;3)-beta-D-glucan biosynthetic process"/>
    <property type="evidence" value="ECO:0007669"/>
    <property type="project" value="TreeGrafter"/>
</dbReference>
<proteinExistence type="inferred from homology"/>
<evidence type="ECO:0000256" key="6">
    <source>
        <dbReference type="ARBA" id="ARBA00023157"/>
    </source>
</evidence>
<keyword evidence="15" id="KW-1185">Reference proteome</keyword>
<dbReference type="InterPro" id="IPR012946">
    <property type="entry name" value="X8"/>
</dbReference>
<keyword evidence="7" id="KW-0325">Glycoprotein</keyword>
<evidence type="ECO:0000256" key="5">
    <source>
        <dbReference type="ARBA" id="ARBA00023136"/>
    </source>
</evidence>
<keyword evidence="4 12" id="KW-0732">Signal</keyword>
<feature type="region of interest" description="Disordered" evidence="10">
    <location>
        <begin position="607"/>
        <end position="634"/>
    </location>
</feature>
<keyword evidence="9 14" id="KW-0808">Transferase</keyword>